<evidence type="ECO:0000259" key="14">
    <source>
        <dbReference type="PROSITE" id="PS50192"/>
    </source>
</evidence>
<dbReference type="GO" id="GO:0004888">
    <property type="term" value="F:transmembrane signaling receptor activity"/>
    <property type="evidence" value="ECO:0007669"/>
    <property type="project" value="InterPro"/>
</dbReference>
<keyword evidence="2" id="KW-1003">Cell membrane</keyword>
<keyword evidence="17" id="KW-1185">Reference proteome</keyword>
<dbReference type="CDD" id="cd06225">
    <property type="entry name" value="HAMP"/>
    <property type="match status" value="1"/>
</dbReference>
<dbReference type="CDD" id="cd11386">
    <property type="entry name" value="MCP_signal"/>
    <property type="match status" value="1"/>
</dbReference>
<dbReference type="InterPro" id="IPR004090">
    <property type="entry name" value="Chemotax_Me-accpt_rcpt"/>
</dbReference>
<dbReference type="AlphaFoldDB" id="A0A9X2CA35"/>
<evidence type="ECO:0000256" key="10">
    <source>
        <dbReference type="ARBA" id="ARBA00029447"/>
    </source>
</evidence>
<dbReference type="CDD" id="cd12912">
    <property type="entry name" value="PDC2_MCP_like"/>
    <property type="match status" value="1"/>
</dbReference>
<dbReference type="EMBL" id="JAKILJ010000014">
    <property type="protein sequence ID" value="MCL1105190.1"/>
    <property type="molecule type" value="Genomic_DNA"/>
</dbReference>
<reference evidence="16" key="1">
    <citation type="submission" date="2022-01" db="EMBL/GenBank/DDBJ databases">
        <title>Whole genome-based taxonomy of the Shewanellaceae.</title>
        <authorList>
            <person name="Martin-Rodriguez A.J."/>
        </authorList>
    </citation>
    <scope>NUCLEOTIDE SEQUENCE</scope>
    <source>
        <strain evidence="16">DSM 23803</strain>
    </source>
</reference>
<name>A0A9X2CA35_9GAMM</name>
<dbReference type="Proteomes" id="UP001139408">
    <property type="component" value="Unassembled WGS sequence"/>
</dbReference>
<evidence type="ECO:0000313" key="16">
    <source>
        <dbReference type="EMBL" id="MCL1105190.1"/>
    </source>
</evidence>
<dbReference type="PANTHER" id="PTHR32089:SF39">
    <property type="entry name" value="METHYL-ACCEPTING CHEMOTAXIS PROTEIN HLYB"/>
    <property type="match status" value="1"/>
</dbReference>
<dbReference type="PROSITE" id="PS50885">
    <property type="entry name" value="HAMP"/>
    <property type="match status" value="1"/>
</dbReference>
<protein>
    <submittedName>
        <fullName evidence="16">Methyl-accepting chemotaxis protein</fullName>
    </submittedName>
</protein>
<evidence type="ECO:0000259" key="13">
    <source>
        <dbReference type="PROSITE" id="PS50111"/>
    </source>
</evidence>
<dbReference type="SMART" id="SM00283">
    <property type="entry name" value="MA"/>
    <property type="match status" value="1"/>
</dbReference>
<dbReference type="Pfam" id="PF00015">
    <property type="entry name" value="MCPsignal"/>
    <property type="match status" value="1"/>
</dbReference>
<keyword evidence="7 12" id="KW-1133">Transmembrane helix</keyword>
<dbReference type="InterPro" id="IPR003660">
    <property type="entry name" value="HAMP_dom"/>
</dbReference>
<gene>
    <name evidence="16" type="ORF">L2749_07925</name>
</gene>
<comment type="similarity">
    <text evidence="10">Belongs to the methyl-accepting chemotaxis (MCP) protein family.</text>
</comment>
<evidence type="ECO:0000256" key="7">
    <source>
        <dbReference type="ARBA" id="ARBA00022989"/>
    </source>
</evidence>
<dbReference type="Gene3D" id="1.10.287.950">
    <property type="entry name" value="Methyl-accepting chemotaxis protein"/>
    <property type="match status" value="1"/>
</dbReference>
<dbReference type="InterPro" id="IPR004089">
    <property type="entry name" value="MCPsignal_dom"/>
</dbReference>
<accession>A0A9X2CA35</accession>
<dbReference type="PANTHER" id="PTHR32089">
    <property type="entry name" value="METHYL-ACCEPTING CHEMOTAXIS PROTEIN MCPB"/>
    <property type="match status" value="1"/>
</dbReference>
<dbReference type="RefSeq" id="WP_188924761.1">
    <property type="nucleotide sequence ID" value="NZ_BMQI01000014.1"/>
</dbReference>
<dbReference type="Pfam" id="PF00672">
    <property type="entry name" value="HAMP"/>
    <property type="match status" value="1"/>
</dbReference>
<organism evidence="16 17">
    <name type="scientific">Shewanella algicola</name>
    <dbReference type="NCBI Taxonomy" id="640633"/>
    <lineage>
        <taxon>Bacteria</taxon>
        <taxon>Pseudomonadati</taxon>
        <taxon>Pseudomonadota</taxon>
        <taxon>Gammaproteobacteria</taxon>
        <taxon>Alteromonadales</taxon>
        <taxon>Shewanellaceae</taxon>
        <taxon>Shewanella</taxon>
    </lineage>
</organism>
<evidence type="ECO:0000256" key="2">
    <source>
        <dbReference type="ARBA" id="ARBA00022475"/>
    </source>
</evidence>
<dbReference type="GO" id="GO:0007165">
    <property type="term" value="P:signal transduction"/>
    <property type="evidence" value="ECO:0007669"/>
    <property type="project" value="UniProtKB-KW"/>
</dbReference>
<dbReference type="GO" id="GO:0005886">
    <property type="term" value="C:plasma membrane"/>
    <property type="evidence" value="ECO:0007669"/>
    <property type="project" value="UniProtKB-SubCell"/>
</dbReference>
<feature type="transmembrane region" description="Helical" evidence="12">
    <location>
        <begin position="289"/>
        <end position="311"/>
    </location>
</feature>
<dbReference type="Gene3D" id="3.30.450.20">
    <property type="entry name" value="PAS domain"/>
    <property type="match status" value="1"/>
</dbReference>
<comment type="caution">
    <text evidence="16">The sequence shown here is derived from an EMBL/GenBank/DDBJ whole genome shotgun (WGS) entry which is preliminary data.</text>
</comment>
<evidence type="ECO:0000259" key="15">
    <source>
        <dbReference type="PROSITE" id="PS50885"/>
    </source>
</evidence>
<dbReference type="PROSITE" id="PS50192">
    <property type="entry name" value="T_SNARE"/>
    <property type="match status" value="1"/>
</dbReference>
<evidence type="ECO:0000256" key="11">
    <source>
        <dbReference type="PROSITE-ProRule" id="PRU00284"/>
    </source>
</evidence>
<keyword evidence="6 12" id="KW-0812">Transmembrane</keyword>
<dbReference type="PROSITE" id="PS50111">
    <property type="entry name" value="CHEMOTAXIS_TRANSDUC_2"/>
    <property type="match status" value="1"/>
</dbReference>
<evidence type="ECO:0000256" key="12">
    <source>
        <dbReference type="SAM" id="Phobius"/>
    </source>
</evidence>
<dbReference type="SMART" id="SM00304">
    <property type="entry name" value="HAMP"/>
    <property type="match status" value="1"/>
</dbReference>
<sequence length="640" mass="69851">MNTFNTLTIKQKILLTVTFAVLLSTMLVGLLSQRSAKQVVEQRMLNSEMPSLLMQIRNEVDLQISTVMNAGEQLAKSKMLLEWLENGRPADQEEIVIAELNSVKNQYDLAQASYADRETAAYYNQDGFLRILNQQQDAWFFDYRDSKQERMLNVFTEPSNGDVKLYINYQQPDGRGLVGLAKSLDDMVSLLASFKIEDSGFIYLVDTKGDVKLHQDTSQIGKATLSNLYPNANTNNLLNKNDFNLIKADVNGQHMLIASSYIKSMDWYLVAQVPEAEVFALLEESAYQILLWTVLIAAVFIVIAISVAGSVSRPIAQVAEMFRNIGEGEGDLRQRLPVNGEDEIAQLARGFNSFISKIQETVVEVADTSQQLGLSAVDVSNQAHQTLDDSHLQKDRTMMVVAAINEMGATVNEIAANAAQAAVTARDADTESVDGQKVVTRARSTINQLSIDVAQVGEVIESLATHTKSIGSILDVIRAISEQTNLLALNAAIEAARAGEAGRGFAVVADEVRNLASRTAASTNEVQTMIDKLQSEASRAVNAMAQSSSRSKEGVTAVDEASQSLSGISERIAQISDMNIQVAAATEEQSTVVEDINRNVTEINDITQRTSDTAQAAAEASKALNQLASRLDVLVARFKV</sequence>
<dbReference type="Pfam" id="PF17201">
    <property type="entry name" value="Cache_3-Cache_2"/>
    <property type="match status" value="1"/>
</dbReference>
<dbReference type="PRINTS" id="PR00260">
    <property type="entry name" value="CHEMTRNSDUCR"/>
</dbReference>
<dbReference type="GO" id="GO:0006935">
    <property type="term" value="P:chemotaxis"/>
    <property type="evidence" value="ECO:0007669"/>
    <property type="project" value="UniProtKB-KW"/>
</dbReference>
<dbReference type="SUPFAM" id="SSF58104">
    <property type="entry name" value="Methyl-accepting chemotaxis protein (MCP) signaling domain"/>
    <property type="match status" value="1"/>
</dbReference>
<comment type="subcellular location">
    <subcellularLocation>
        <location evidence="1">Cell inner membrane</location>
        <topology evidence="1">Multi-pass membrane protein</topology>
    </subcellularLocation>
</comment>
<dbReference type="FunFam" id="1.10.287.950:FF:000001">
    <property type="entry name" value="Methyl-accepting chemotaxis sensory transducer"/>
    <property type="match status" value="1"/>
</dbReference>
<keyword evidence="8 12" id="KW-0472">Membrane</keyword>
<evidence type="ECO:0000256" key="3">
    <source>
        <dbReference type="ARBA" id="ARBA00022481"/>
    </source>
</evidence>
<dbReference type="InterPro" id="IPR000727">
    <property type="entry name" value="T_SNARE_dom"/>
</dbReference>
<evidence type="ECO:0000256" key="1">
    <source>
        <dbReference type="ARBA" id="ARBA00004429"/>
    </source>
</evidence>
<evidence type="ECO:0000256" key="8">
    <source>
        <dbReference type="ARBA" id="ARBA00023136"/>
    </source>
</evidence>
<evidence type="ECO:0000256" key="4">
    <source>
        <dbReference type="ARBA" id="ARBA00022500"/>
    </source>
</evidence>
<keyword evidence="3" id="KW-0488">Methylation</keyword>
<dbReference type="InterPro" id="IPR033462">
    <property type="entry name" value="Cache_3-Cache_2"/>
</dbReference>
<feature type="domain" description="Methyl-accepting transducer" evidence="13">
    <location>
        <begin position="368"/>
        <end position="604"/>
    </location>
</feature>
<keyword evidence="4" id="KW-0145">Chemotaxis</keyword>
<keyword evidence="5" id="KW-0997">Cell inner membrane</keyword>
<evidence type="ECO:0000313" key="17">
    <source>
        <dbReference type="Proteomes" id="UP001139408"/>
    </source>
</evidence>
<feature type="domain" description="T-SNARE coiled-coil homology" evidence="14">
    <location>
        <begin position="555"/>
        <end position="617"/>
    </location>
</feature>
<evidence type="ECO:0000256" key="9">
    <source>
        <dbReference type="ARBA" id="ARBA00023224"/>
    </source>
</evidence>
<evidence type="ECO:0000256" key="5">
    <source>
        <dbReference type="ARBA" id="ARBA00022519"/>
    </source>
</evidence>
<keyword evidence="9 11" id="KW-0807">Transducer</keyword>
<evidence type="ECO:0000256" key="6">
    <source>
        <dbReference type="ARBA" id="ARBA00022692"/>
    </source>
</evidence>
<proteinExistence type="inferred from homology"/>
<feature type="domain" description="HAMP" evidence="15">
    <location>
        <begin position="309"/>
        <end position="363"/>
    </location>
</feature>